<dbReference type="Proteomes" id="UP000000768">
    <property type="component" value="Chromosome 3"/>
</dbReference>
<evidence type="ECO:0000313" key="3">
    <source>
        <dbReference type="EMBL" id="OQU87399.1"/>
    </source>
</evidence>
<dbReference type="eggNOG" id="ENOG502SC5F">
    <property type="taxonomic scope" value="Eukaryota"/>
</dbReference>
<keyword evidence="4" id="KW-1185">Reference proteome</keyword>
<dbReference type="AlphaFoldDB" id="A0A1W0VZ50"/>
<evidence type="ECO:0000313" key="4">
    <source>
        <dbReference type="Proteomes" id="UP000000768"/>
    </source>
</evidence>
<keyword evidence="2" id="KW-1133">Transmembrane helix</keyword>
<dbReference type="OMA" id="NNMPKDT"/>
<organism evidence="3 4">
    <name type="scientific">Sorghum bicolor</name>
    <name type="common">Sorghum</name>
    <name type="synonym">Sorghum vulgare</name>
    <dbReference type="NCBI Taxonomy" id="4558"/>
    <lineage>
        <taxon>Eukaryota</taxon>
        <taxon>Viridiplantae</taxon>
        <taxon>Streptophyta</taxon>
        <taxon>Embryophyta</taxon>
        <taxon>Tracheophyta</taxon>
        <taxon>Spermatophyta</taxon>
        <taxon>Magnoliopsida</taxon>
        <taxon>Liliopsida</taxon>
        <taxon>Poales</taxon>
        <taxon>Poaceae</taxon>
        <taxon>PACMAD clade</taxon>
        <taxon>Panicoideae</taxon>
        <taxon>Andropogonodae</taxon>
        <taxon>Andropogoneae</taxon>
        <taxon>Sorghinae</taxon>
        <taxon>Sorghum</taxon>
    </lineage>
</organism>
<sequence length="101" mass="11114">MYKRGRSVISRPHESSQGNNIPVEENNMPKDTFALGVILLILLFNVSAGQTIVVENDNAVTARLAKGHSRKILTEVQDYDYGGANSRHDPRRRPGIGGRNG</sequence>
<reference evidence="4" key="2">
    <citation type="journal article" date="2018" name="Plant J.">
        <title>The Sorghum bicolor reference genome: improved assembly, gene annotations, a transcriptome atlas, and signatures of genome organization.</title>
        <authorList>
            <person name="McCormick R.F."/>
            <person name="Truong S.K."/>
            <person name="Sreedasyam A."/>
            <person name="Jenkins J."/>
            <person name="Shu S."/>
            <person name="Sims D."/>
            <person name="Kennedy M."/>
            <person name="Amirebrahimi M."/>
            <person name="Weers B.D."/>
            <person name="McKinley B."/>
            <person name="Mattison A."/>
            <person name="Morishige D.T."/>
            <person name="Grimwood J."/>
            <person name="Schmutz J."/>
            <person name="Mullet J.E."/>
        </authorList>
    </citation>
    <scope>NUCLEOTIDE SEQUENCE [LARGE SCALE GENOMIC DNA]</scope>
    <source>
        <strain evidence="4">cv. BTx623</strain>
    </source>
</reference>
<evidence type="ECO:0000256" key="2">
    <source>
        <dbReference type="SAM" id="Phobius"/>
    </source>
</evidence>
<feature type="region of interest" description="Disordered" evidence="1">
    <location>
        <begin position="1"/>
        <end position="26"/>
    </location>
</feature>
<dbReference type="EMBL" id="CM000762">
    <property type="protein sequence ID" value="OQU87399.1"/>
    <property type="molecule type" value="Genomic_DNA"/>
</dbReference>
<name>A0A1W0VZ50_SORBI</name>
<dbReference type="FunCoup" id="A0A1W0VZ50">
    <property type="interactions" value="2"/>
</dbReference>
<keyword evidence="2" id="KW-0812">Transmembrane</keyword>
<dbReference type="PANTHER" id="PTHR34467:SF2">
    <property type="entry name" value="OS01G0705400 PROTEIN"/>
    <property type="match status" value="1"/>
</dbReference>
<accession>A0A1W0VZ50</accession>
<dbReference type="Gramene" id="OQU87399">
    <property type="protein sequence ID" value="OQU87399"/>
    <property type="gene ID" value="SORBI_3003G272000"/>
</dbReference>
<evidence type="ECO:0000256" key="1">
    <source>
        <dbReference type="SAM" id="MobiDB-lite"/>
    </source>
</evidence>
<dbReference type="PANTHER" id="PTHR34467">
    <property type="entry name" value="TRANSMEMBRANE PROTEIN"/>
    <property type="match status" value="1"/>
</dbReference>
<feature type="region of interest" description="Disordered" evidence="1">
    <location>
        <begin position="80"/>
        <end position="101"/>
    </location>
</feature>
<feature type="transmembrane region" description="Helical" evidence="2">
    <location>
        <begin position="33"/>
        <end position="54"/>
    </location>
</feature>
<reference evidence="3 4" key="1">
    <citation type="journal article" date="2009" name="Nature">
        <title>The Sorghum bicolor genome and the diversification of grasses.</title>
        <authorList>
            <person name="Paterson A.H."/>
            <person name="Bowers J.E."/>
            <person name="Bruggmann R."/>
            <person name="Dubchak I."/>
            <person name="Grimwood J."/>
            <person name="Gundlach H."/>
            <person name="Haberer G."/>
            <person name="Hellsten U."/>
            <person name="Mitros T."/>
            <person name="Poliakov A."/>
            <person name="Schmutz J."/>
            <person name="Spannagl M."/>
            <person name="Tang H."/>
            <person name="Wang X."/>
            <person name="Wicker T."/>
            <person name="Bharti A.K."/>
            <person name="Chapman J."/>
            <person name="Feltus F.A."/>
            <person name="Gowik U."/>
            <person name="Grigoriev I.V."/>
            <person name="Lyons E."/>
            <person name="Maher C.A."/>
            <person name="Martis M."/>
            <person name="Narechania A."/>
            <person name="Otillar R.P."/>
            <person name="Penning B.W."/>
            <person name="Salamov A.A."/>
            <person name="Wang Y."/>
            <person name="Zhang L."/>
            <person name="Carpita N.C."/>
            <person name="Freeling M."/>
            <person name="Gingle A.R."/>
            <person name="Hash C.T."/>
            <person name="Keller B."/>
            <person name="Klein P."/>
            <person name="Kresovich S."/>
            <person name="McCann M.C."/>
            <person name="Ming R."/>
            <person name="Peterson D.G."/>
            <person name="Mehboob-ur-Rahman"/>
            <person name="Ware D."/>
            <person name="Westhoff P."/>
            <person name="Mayer K.F."/>
            <person name="Messing J."/>
            <person name="Rokhsar D.S."/>
        </authorList>
    </citation>
    <scope>NUCLEOTIDE SEQUENCE [LARGE SCALE GENOMIC DNA]</scope>
    <source>
        <strain evidence="4">cv. BTx623</strain>
    </source>
</reference>
<dbReference type="InParanoid" id="A0A1W0VZ50"/>
<keyword evidence="2" id="KW-0472">Membrane</keyword>
<gene>
    <name evidence="3" type="ORF">SORBI_3003G272000</name>
</gene>
<protein>
    <submittedName>
        <fullName evidence="3">Uncharacterized protein</fullName>
    </submittedName>
</protein>
<proteinExistence type="predicted"/>